<reference evidence="1" key="1">
    <citation type="submission" date="2013-10" db="EMBL/GenBank/DDBJ databases">
        <title>Genomic analysis of the causative agents of coccidiosis in chickens.</title>
        <authorList>
            <person name="Reid A.J."/>
            <person name="Blake D."/>
            <person name="Billington K."/>
            <person name="Browne H."/>
            <person name="Dunn M."/>
            <person name="Hung S."/>
            <person name="Kawahara F."/>
            <person name="Miranda-Saavedra D."/>
            <person name="Mourier T."/>
            <person name="Nagra H."/>
            <person name="Otto T.D."/>
            <person name="Rawlings N."/>
            <person name="Sanchez A."/>
            <person name="Sanders M."/>
            <person name="Subramaniam C."/>
            <person name="Tay Y."/>
            <person name="Dear P."/>
            <person name="Doerig C."/>
            <person name="Gruber A."/>
            <person name="Parkinson J."/>
            <person name="Shirley M."/>
            <person name="Wan K.L."/>
            <person name="Berriman M."/>
            <person name="Tomley F."/>
            <person name="Pain A."/>
        </authorList>
    </citation>
    <scope>NUCLEOTIDE SEQUENCE [LARGE SCALE GENOMIC DNA]</scope>
    <source>
        <strain evidence="1">Houghton</strain>
    </source>
</reference>
<name>U6KWY9_EIMTE</name>
<sequence>MLHRALQELADDWEMSSPHFGHCKALFGVLQVFAKQSTEEFFKHCTSLGNPGRRDWLNSQVSAETNLDLAFGILSAYASAFDKEPPQEEPTSTLVDACVFFILRVKSTNAELEEALQDFVSSGTEDSRFLLAERLRDARVWVQEARGMLASPGMGRNSVSVTKLREAVSALGDKCSAASTALGAALQRRS</sequence>
<dbReference type="VEuPathDB" id="ToxoDB:ETH2_1020200"/>
<dbReference type="VEuPathDB" id="ToxoDB:ETH_00000010"/>
<protein>
    <submittedName>
        <fullName evidence="1">Uncharacterized protein</fullName>
    </submittedName>
</protein>
<dbReference type="EMBL" id="HG675721">
    <property type="protein sequence ID" value="CDJ42466.1"/>
    <property type="molecule type" value="Genomic_DNA"/>
</dbReference>
<dbReference type="AlphaFoldDB" id="U6KWY9"/>
<gene>
    <name evidence="1" type="ORF">ETH_00000010</name>
</gene>
<dbReference type="RefSeq" id="XP_013233216.1">
    <property type="nucleotide sequence ID" value="XM_013377762.1"/>
</dbReference>
<proteinExistence type="predicted"/>
<evidence type="ECO:0000313" key="2">
    <source>
        <dbReference type="Proteomes" id="UP000030747"/>
    </source>
</evidence>
<dbReference type="GeneID" id="25249230"/>
<evidence type="ECO:0000313" key="1">
    <source>
        <dbReference type="EMBL" id="CDJ42466.1"/>
    </source>
</evidence>
<reference evidence="1" key="2">
    <citation type="submission" date="2013-10" db="EMBL/GenBank/DDBJ databases">
        <authorList>
            <person name="Aslett M."/>
        </authorList>
    </citation>
    <scope>NUCLEOTIDE SEQUENCE [LARGE SCALE GENOMIC DNA]</scope>
    <source>
        <strain evidence="1">Houghton</strain>
    </source>
</reference>
<keyword evidence="2" id="KW-1185">Reference proteome</keyword>
<dbReference type="Proteomes" id="UP000030747">
    <property type="component" value="Unassembled WGS sequence"/>
</dbReference>
<dbReference type="OrthoDB" id="348104at2759"/>
<organism evidence="1 2">
    <name type="scientific">Eimeria tenella</name>
    <name type="common">Coccidian parasite</name>
    <dbReference type="NCBI Taxonomy" id="5802"/>
    <lineage>
        <taxon>Eukaryota</taxon>
        <taxon>Sar</taxon>
        <taxon>Alveolata</taxon>
        <taxon>Apicomplexa</taxon>
        <taxon>Conoidasida</taxon>
        <taxon>Coccidia</taxon>
        <taxon>Eucoccidiorida</taxon>
        <taxon>Eimeriorina</taxon>
        <taxon>Eimeriidae</taxon>
        <taxon>Eimeria</taxon>
    </lineage>
</organism>
<accession>U6KWY9</accession>